<gene>
    <name evidence="2" type="ORF">TCIL3000_10_4320</name>
</gene>
<sequence>MGLALVGSNNRRYASPMHVVSHESQAVKPTGSSGCRKPQQRDRREAASKAASQPVAPYPGMGQWPDLATFGGGRATACSTKEVSPPDEWRNPTYPCNIADVEENYVGSDNNTDMQLFIRGTTVALSIDTLREDGVMSDESGSDIIVSMPAKFLLEMQTRSKEQQGATNSSLGRCNSSDNSLAENANYSLINPVETERVMSIDAFGGDVLVQTSETTLWENSISRPTWCGTLGRRVTRGPRLTRALINQVSGSTVKPYTIHQWLDELQPLTGGCTLPVSARGNAKHSVEGVLHREKTVH</sequence>
<protein>
    <submittedName>
        <fullName evidence="2">Uncharacterized protein</fullName>
    </submittedName>
</protein>
<feature type="region of interest" description="Disordered" evidence="1">
    <location>
        <begin position="15"/>
        <end position="66"/>
    </location>
</feature>
<dbReference type="VEuPathDB" id="TriTrypDB:TcIL3000_10_4320"/>
<organism evidence="2">
    <name type="scientific">Trypanosoma congolense (strain IL3000)</name>
    <dbReference type="NCBI Taxonomy" id="1068625"/>
    <lineage>
        <taxon>Eukaryota</taxon>
        <taxon>Discoba</taxon>
        <taxon>Euglenozoa</taxon>
        <taxon>Kinetoplastea</taxon>
        <taxon>Metakinetoplastina</taxon>
        <taxon>Trypanosomatida</taxon>
        <taxon>Trypanosomatidae</taxon>
        <taxon>Trypanosoma</taxon>
        <taxon>Nannomonas</taxon>
    </lineage>
</organism>
<accession>G0UWA3</accession>
<dbReference type="EMBL" id="HE575323">
    <property type="protein sequence ID" value="CCC93669.1"/>
    <property type="molecule type" value="Genomic_DNA"/>
</dbReference>
<proteinExistence type="predicted"/>
<name>G0UWA3_TRYCI</name>
<reference evidence="2" key="1">
    <citation type="journal article" date="2012" name="Proc. Natl. Acad. Sci. U.S.A.">
        <title>Antigenic diversity is generated by distinct evolutionary mechanisms in African trypanosome species.</title>
        <authorList>
            <person name="Jackson A.P."/>
            <person name="Berry A."/>
            <person name="Aslett M."/>
            <person name="Allison H.C."/>
            <person name="Burton P."/>
            <person name="Vavrova-Anderson J."/>
            <person name="Brown R."/>
            <person name="Browne H."/>
            <person name="Corton N."/>
            <person name="Hauser H."/>
            <person name="Gamble J."/>
            <person name="Gilderthorp R."/>
            <person name="Marcello L."/>
            <person name="McQuillan J."/>
            <person name="Otto T.D."/>
            <person name="Quail M.A."/>
            <person name="Sanders M.J."/>
            <person name="van Tonder A."/>
            <person name="Ginger M.L."/>
            <person name="Field M.C."/>
            <person name="Barry J.D."/>
            <person name="Hertz-Fowler C."/>
            <person name="Berriman M."/>
        </authorList>
    </citation>
    <scope>NUCLEOTIDE SEQUENCE</scope>
    <source>
        <strain evidence="2">IL3000</strain>
    </source>
</reference>
<dbReference type="AlphaFoldDB" id="G0UWA3"/>
<evidence type="ECO:0000256" key="1">
    <source>
        <dbReference type="SAM" id="MobiDB-lite"/>
    </source>
</evidence>
<evidence type="ECO:0000313" key="2">
    <source>
        <dbReference type="EMBL" id="CCC93669.1"/>
    </source>
</evidence>